<dbReference type="Proteomes" id="UP000196655">
    <property type="component" value="Unassembled WGS sequence"/>
</dbReference>
<dbReference type="STRING" id="1122125.GCA_000423185_04315"/>
<gene>
    <name evidence="1" type="ORF">BWR60_20870</name>
</gene>
<proteinExistence type="predicted"/>
<sequence length="536" mass="58789">MLRLGFRGRLVYSGQVFGGRPGGIMAVARKIASVVAAAVISACTVAATTGTATASPWAEPGDSTLRNDIHILENFRLIDGVLNAWPLPWAQITYRLAKADRDALPPYAQAALDRVRARAAAETRQGQLHAELRADLTNQPALVRGFDYTARQRGEITASFEYMGDSTALRLSVGAYSRFVKGDSPWYYAGEDSFQPSLDGTYLAQRVDNWILYAGWLDQWWGPGETTSLILSTNARPFPKAGFMRSNPHAFETPWLSWIGPWQLTGFLGVLPDDRVNSNTLMFGLRASVNPIPGLELGASRIMMFCGSGRPCGFRTFIDGFFGNTNVNAAQQAQDPANQIAGFDARYSAQLFGQPFEVYGELTGEDAAYSDIGIPLPSRNAAVLGASVWNGWGDDGAVWKVNVEYSNSTANFLNDKIYSYFYESGAYPDGYRFYRRAMGDSLDGDAELFGVTGTFVDSDNWTYKAAYYHAYLNPTNNPRNTVTQSKENINIVDLGVSIPMRRNSVGINLRLQDDSPNSPGEQKPMAALGVSTTIRF</sequence>
<dbReference type="InterPro" id="IPR038636">
    <property type="entry name" value="Wzi_sf"/>
</dbReference>
<keyword evidence="2" id="KW-1185">Reference proteome</keyword>
<accession>A0A211ZJ09</accession>
<reference evidence="2" key="1">
    <citation type="submission" date="2017-05" db="EMBL/GenBank/DDBJ databases">
        <authorList>
            <person name="Macchi M."/>
            <person name="Festa S."/>
            <person name="Coppotelli B.M."/>
            <person name="Morelli I.S."/>
        </authorList>
    </citation>
    <scope>NUCLEOTIDE SEQUENCE [LARGE SCALE GENOMIC DNA]</scope>
    <source>
        <strain evidence="2">I</strain>
    </source>
</reference>
<dbReference type="InterPro" id="IPR026950">
    <property type="entry name" value="Caps_assemb_Wzi"/>
</dbReference>
<protein>
    <recommendedName>
        <fullName evidence="3">Capsule assembly Wzi family protein</fullName>
    </recommendedName>
</protein>
<organism evidence="1 2">
    <name type="scientific">Inquilinus limosus</name>
    <dbReference type="NCBI Taxonomy" id="171674"/>
    <lineage>
        <taxon>Bacteria</taxon>
        <taxon>Pseudomonadati</taxon>
        <taxon>Pseudomonadota</taxon>
        <taxon>Alphaproteobacteria</taxon>
        <taxon>Rhodospirillales</taxon>
        <taxon>Rhodospirillaceae</taxon>
        <taxon>Inquilinus</taxon>
    </lineage>
</organism>
<dbReference type="AlphaFoldDB" id="A0A211ZJ09"/>
<name>A0A211ZJ09_9PROT</name>
<evidence type="ECO:0000313" key="2">
    <source>
        <dbReference type="Proteomes" id="UP000196655"/>
    </source>
</evidence>
<dbReference type="OrthoDB" id="101884at2"/>
<comment type="caution">
    <text evidence="1">The sequence shown here is derived from an EMBL/GenBank/DDBJ whole genome shotgun (WGS) entry which is preliminary data.</text>
</comment>
<dbReference type="EMBL" id="NHON01000041">
    <property type="protein sequence ID" value="OWJ65241.1"/>
    <property type="molecule type" value="Genomic_DNA"/>
</dbReference>
<dbReference type="Pfam" id="PF14052">
    <property type="entry name" value="Caps_assemb_Wzi"/>
    <property type="match status" value="1"/>
</dbReference>
<evidence type="ECO:0008006" key="3">
    <source>
        <dbReference type="Google" id="ProtNLM"/>
    </source>
</evidence>
<dbReference type="Gene3D" id="2.40.160.130">
    <property type="entry name" value="Capsule assembly protein Wzi"/>
    <property type="match status" value="1"/>
</dbReference>
<evidence type="ECO:0000313" key="1">
    <source>
        <dbReference type="EMBL" id="OWJ65241.1"/>
    </source>
</evidence>